<feature type="compositionally biased region" description="Pro residues" evidence="1">
    <location>
        <begin position="617"/>
        <end position="630"/>
    </location>
</feature>
<evidence type="ECO:0000313" key="3">
    <source>
        <dbReference type="Proteomes" id="UP001595975"/>
    </source>
</evidence>
<sequence length="637" mass="69980">MPVVRTAVLLAAFPAGQPLNLHGNAPWYVSYFFSPTHGQTAYWLKQTDNDMLFTGEVFDWALSDDPAPDLSKRRATLDRVIRAMENDRGIDFSPFDVVVVVLGVRDGYPTDGGSAQATSRHRRHHGIVTRTGDRFDFLAHELGHTLGLPHSFGDPAFKDSGEDYGGYAHPYCVMSAMAYGGIGGPYFPATPRDGRPEYSGLGPSLNATTARGRGWIHADTYDLAAAGGPAEFTLRSRHWLGRAPRLAPQAVEVLAADGTNYVIEYREDADWDQGQASPALIVAQGRGSTGDAHYPDTFATTFLALRRLPITFGSWNSVYNGPGFGMEVIGRSANDHTLTIRLRPGKAHPVAIAFTDRTTTSREEEIGTGTTTWVPGEKLCVRGTWEYRELAREQQAVVEAGYPPGGVPVTVTWRVDGRRLTGTSGQLSLRKRVQVANPRLDPQEASRTVVVSYEIEVLPAGARLRLTNRPEDETYQLDVAATVSTSFGTAGDRTWIEFNGREYRYPQEFYDTRDACIRTYVEIGHRFAKSKVLLPPDLWRRIGEERAERVRQLTDVLARLHTVGDTAAYRRVADELGALVHDADVALTVVPLDEVAEVLIPDGPIPPPGHEVLPWHGGPPTPTGRPPTGPADPELRE</sequence>
<dbReference type="Gene3D" id="3.40.390.10">
    <property type="entry name" value="Collagenase (Catalytic Domain)"/>
    <property type="match status" value="1"/>
</dbReference>
<dbReference type="RefSeq" id="WP_380226627.1">
    <property type="nucleotide sequence ID" value="NZ_JBHSOF010000022.1"/>
</dbReference>
<dbReference type="SUPFAM" id="SSF55486">
    <property type="entry name" value="Metalloproteases ('zincins'), catalytic domain"/>
    <property type="match status" value="1"/>
</dbReference>
<evidence type="ECO:0000313" key="2">
    <source>
        <dbReference type="EMBL" id="MFC5664936.1"/>
    </source>
</evidence>
<gene>
    <name evidence="2" type="ORF">ACFP3U_18340</name>
</gene>
<organism evidence="2 3">
    <name type="scientific">Kitasatospora misakiensis</name>
    <dbReference type="NCBI Taxonomy" id="67330"/>
    <lineage>
        <taxon>Bacteria</taxon>
        <taxon>Bacillati</taxon>
        <taxon>Actinomycetota</taxon>
        <taxon>Actinomycetes</taxon>
        <taxon>Kitasatosporales</taxon>
        <taxon>Streptomycetaceae</taxon>
        <taxon>Kitasatospora</taxon>
    </lineage>
</organism>
<protein>
    <submittedName>
        <fullName evidence="2">Reprolysin-like metallopeptidase</fullName>
    </submittedName>
</protein>
<dbReference type="EMBL" id="JBHSOF010000022">
    <property type="protein sequence ID" value="MFC5664936.1"/>
    <property type="molecule type" value="Genomic_DNA"/>
</dbReference>
<evidence type="ECO:0000256" key="1">
    <source>
        <dbReference type="SAM" id="MobiDB-lite"/>
    </source>
</evidence>
<dbReference type="Proteomes" id="UP001595975">
    <property type="component" value="Unassembled WGS sequence"/>
</dbReference>
<feature type="region of interest" description="Disordered" evidence="1">
    <location>
        <begin position="606"/>
        <end position="637"/>
    </location>
</feature>
<proteinExistence type="predicted"/>
<keyword evidence="3" id="KW-1185">Reference proteome</keyword>
<accession>A0ABW0X8Y8</accession>
<comment type="caution">
    <text evidence="2">The sequence shown here is derived from an EMBL/GenBank/DDBJ whole genome shotgun (WGS) entry which is preliminary data.</text>
</comment>
<dbReference type="InterPro" id="IPR024079">
    <property type="entry name" value="MetalloPept_cat_dom_sf"/>
</dbReference>
<reference evidence="3" key="1">
    <citation type="journal article" date="2019" name="Int. J. Syst. Evol. Microbiol.">
        <title>The Global Catalogue of Microorganisms (GCM) 10K type strain sequencing project: providing services to taxonomists for standard genome sequencing and annotation.</title>
        <authorList>
            <consortium name="The Broad Institute Genomics Platform"/>
            <consortium name="The Broad Institute Genome Sequencing Center for Infectious Disease"/>
            <person name="Wu L."/>
            <person name="Ma J."/>
        </authorList>
    </citation>
    <scope>NUCLEOTIDE SEQUENCE [LARGE SCALE GENOMIC DNA]</scope>
    <source>
        <strain evidence="3">CGMCC 4.1437</strain>
    </source>
</reference>
<name>A0ABW0X8Y8_9ACTN</name>